<dbReference type="CDD" id="cd05233">
    <property type="entry name" value="SDR_c"/>
    <property type="match status" value="1"/>
</dbReference>
<dbReference type="PROSITE" id="PS00061">
    <property type="entry name" value="ADH_SHORT"/>
    <property type="match status" value="1"/>
</dbReference>
<dbReference type="GO" id="GO:0030497">
    <property type="term" value="P:fatty acid elongation"/>
    <property type="evidence" value="ECO:0007669"/>
    <property type="project" value="TreeGrafter"/>
</dbReference>
<organism evidence="3 4">
    <name type="scientific">Noviherbaspirillum cavernae</name>
    <dbReference type="NCBI Taxonomy" id="2320862"/>
    <lineage>
        <taxon>Bacteria</taxon>
        <taxon>Pseudomonadati</taxon>
        <taxon>Pseudomonadota</taxon>
        <taxon>Betaproteobacteria</taxon>
        <taxon>Burkholderiales</taxon>
        <taxon>Oxalobacteraceae</taxon>
        <taxon>Noviherbaspirillum</taxon>
    </lineage>
</organism>
<dbReference type="GO" id="GO:0016616">
    <property type="term" value="F:oxidoreductase activity, acting on the CH-OH group of donors, NAD or NADP as acceptor"/>
    <property type="evidence" value="ECO:0007669"/>
    <property type="project" value="TreeGrafter"/>
</dbReference>
<dbReference type="InterPro" id="IPR002347">
    <property type="entry name" value="SDR_fam"/>
</dbReference>
<evidence type="ECO:0000313" key="4">
    <source>
        <dbReference type="Proteomes" id="UP000285190"/>
    </source>
</evidence>
<dbReference type="InterPro" id="IPR036291">
    <property type="entry name" value="NAD(P)-bd_dom_sf"/>
</dbReference>
<reference evidence="3 4" key="1">
    <citation type="submission" date="2018-09" db="EMBL/GenBank/DDBJ databases">
        <authorList>
            <person name="Zhu H."/>
        </authorList>
    </citation>
    <scope>NUCLEOTIDE SEQUENCE [LARGE SCALE GENOMIC DNA]</scope>
    <source>
        <strain evidence="3 4">K2R10-39</strain>
    </source>
</reference>
<comment type="caution">
    <text evidence="3">The sequence shown here is derived from an EMBL/GenBank/DDBJ whole genome shotgun (WGS) entry which is preliminary data.</text>
</comment>
<gene>
    <name evidence="3" type="ORF">D3870_18600</name>
</gene>
<evidence type="ECO:0000313" key="3">
    <source>
        <dbReference type="EMBL" id="RJF96472.1"/>
    </source>
</evidence>
<dbReference type="Pfam" id="PF00106">
    <property type="entry name" value="adh_short"/>
    <property type="match status" value="1"/>
</dbReference>
<comment type="similarity">
    <text evidence="1 2">Belongs to the short-chain dehydrogenases/reductases (SDR) family.</text>
</comment>
<accession>A0A418WUV0</accession>
<evidence type="ECO:0000256" key="1">
    <source>
        <dbReference type="ARBA" id="ARBA00006484"/>
    </source>
</evidence>
<protein>
    <submittedName>
        <fullName evidence="3">SDR family NAD(P)-dependent oxidoreductase</fullName>
    </submittedName>
</protein>
<dbReference type="SUPFAM" id="SSF51735">
    <property type="entry name" value="NAD(P)-binding Rossmann-fold domains"/>
    <property type="match status" value="1"/>
</dbReference>
<dbReference type="InterPro" id="IPR020904">
    <property type="entry name" value="Sc_DH/Rdtase_CS"/>
</dbReference>
<keyword evidence="4" id="KW-1185">Reference proteome</keyword>
<evidence type="ECO:0000256" key="2">
    <source>
        <dbReference type="RuleBase" id="RU000363"/>
    </source>
</evidence>
<dbReference type="PANTHER" id="PTHR42760">
    <property type="entry name" value="SHORT-CHAIN DEHYDROGENASES/REDUCTASES FAMILY MEMBER"/>
    <property type="match status" value="1"/>
</dbReference>
<name>A0A418WUV0_9BURK</name>
<dbReference type="PRINTS" id="PR00081">
    <property type="entry name" value="GDHRDH"/>
</dbReference>
<dbReference type="PANTHER" id="PTHR42760:SF135">
    <property type="entry name" value="BLL7886 PROTEIN"/>
    <property type="match status" value="1"/>
</dbReference>
<dbReference type="Proteomes" id="UP000285190">
    <property type="component" value="Unassembled WGS sequence"/>
</dbReference>
<dbReference type="RefSeq" id="WP_119742391.1">
    <property type="nucleotide sequence ID" value="NZ_QYUN01000003.1"/>
</dbReference>
<dbReference type="EMBL" id="QYUN01000003">
    <property type="protein sequence ID" value="RJF96472.1"/>
    <property type="molecule type" value="Genomic_DNA"/>
</dbReference>
<dbReference type="AlphaFoldDB" id="A0A418WUV0"/>
<sequence>MSNNSRIIVITGAAGGLGRVVADAFLSADAHLVLVDVPSAPLPPSGDRRTSVAVDLVNADATEKALSEVLQKLGPAHVLCNIAGGFTMGTDVHATPDQTWRHMMDLNVATLINASRAVVPGMIAAGRGKLINVAAASANSGKANMGAYVMAKSGVARLTESMALELREHGINVNAVAPSIIDTEANRRDMPNADFERWVTPAQLGNVMRFLASEDASAVHGAVIPVTGLS</sequence>
<dbReference type="OrthoDB" id="118015at2"/>
<dbReference type="PRINTS" id="PR00080">
    <property type="entry name" value="SDRFAMILY"/>
</dbReference>
<dbReference type="Gene3D" id="3.40.50.720">
    <property type="entry name" value="NAD(P)-binding Rossmann-like Domain"/>
    <property type="match status" value="1"/>
</dbReference>
<proteinExistence type="inferred from homology"/>